<accession>A0AAQ3XEX4</accession>
<dbReference type="PANTHER" id="PTHR31189">
    <property type="entry name" value="OS03G0336100 PROTEIN-RELATED"/>
    <property type="match status" value="1"/>
</dbReference>
<dbReference type="AlphaFoldDB" id="A0AAQ3XEX4"/>
<evidence type="ECO:0000256" key="3">
    <source>
        <dbReference type="ARBA" id="ARBA00022729"/>
    </source>
</evidence>
<comment type="subunit">
    <text evidence="2">Hexamer; each subunit is composed of an acidic and a basic chain derived from a single precursor and linked by a disulfide bond.</text>
</comment>
<dbReference type="Pfam" id="PF00190">
    <property type="entry name" value="Cupin_1"/>
    <property type="match status" value="1"/>
</dbReference>
<feature type="domain" description="Cupin type-1" evidence="7">
    <location>
        <begin position="22"/>
        <end position="159"/>
    </location>
</feature>
<dbReference type="GO" id="GO:0048316">
    <property type="term" value="P:seed development"/>
    <property type="evidence" value="ECO:0007669"/>
    <property type="project" value="UniProtKB-ARBA"/>
</dbReference>
<dbReference type="InterPro" id="IPR006045">
    <property type="entry name" value="Cupin_1"/>
</dbReference>
<keyword evidence="4" id="KW-0758">Storage protein</keyword>
<evidence type="ECO:0000256" key="2">
    <source>
        <dbReference type="ARBA" id="ARBA00011818"/>
    </source>
</evidence>
<organism evidence="8 9">
    <name type="scientific">Paspalum notatum var. saurae</name>
    <dbReference type="NCBI Taxonomy" id="547442"/>
    <lineage>
        <taxon>Eukaryota</taxon>
        <taxon>Viridiplantae</taxon>
        <taxon>Streptophyta</taxon>
        <taxon>Embryophyta</taxon>
        <taxon>Tracheophyta</taxon>
        <taxon>Spermatophyta</taxon>
        <taxon>Magnoliopsida</taxon>
        <taxon>Liliopsida</taxon>
        <taxon>Poales</taxon>
        <taxon>Poaceae</taxon>
        <taxon>PACMAD clade</taxon>
        <taxon>Panicoideae</taxon>
        <taxon>Andropogonodae</taxon>
        <taxon>Paspaleae</taxon>
        <taxon>Paspalinae</taxon>
        <taxon>Paspalum</taxon>
    </lineage>
</organism>
<evidence type="ECO:0000256" key="4">
    <source>
        <dbReference type="ARBA" id="ARBA00022761"/>
    </source>
</evidence>
<dbReference type="InterPro" id="IPR014710">
    <property type="entry name" value="RmlC-like_jellyroll"/>
</dbReference>
<keyword evidence="5" id="KW-0708">Seed storage protein</keyword>
<keyword evidence="3" id="KW-0732">Signal</keyword>
<dbReference type="Proteomes" id="UP001341281">
    <property type="component" value="Chromosome 10"/>
</dbReference>
<reference evidence="8 9" key="1">
    <citation type="submission" date="2024-02" db="EMBL/GenBank/DDBJ databases">
        <title>High-quality chromosome-scale genome assembly of Pensacola bahiagrass (Paspalum notatum Flugge var. saurae).</title>
        <authorList>
            <person name="Vega J.M."/>
            <person name="Podio M."/>
            <person name="Orjuela J."/>
            <person name="Siena L.A."/>
            <person name="Pessino S.C."/>
            <person name="Combes M.C."/>
            <person name="Mariac C."/>
            <person name="Albertini E."/>
            <person name="Pupilli F."/>
            <person name="Ortiz J.P.A."/>
            <person name="Leblanc O."/>
        </authorList>
    </citation>
    <scope>NUCLEOTIDE SEQUENCE [LARGE SCALE GENOMIC DNA]</scope>
    <source>
        <strain evidence="8">R1</strain>
        <tissue evidence="8">Leaf</tissue>
    </source>
</reference>
<dbReference type="EMBL" id="CP144754">
    <property type="protein sequence ID" value="WVZ95770.1"/>
    <property type="molecule type" value="Genomic_DNA"/>
</dbReference>
<keyword evidence="9" id="KW-1185">Reference proteome</keyword>
<dbReference type="GO" id="GO:0045735">
    <property type="term" value="F:nutrient reservoir activity"/>
    <property type="evidence" value="ECO:0007669"/>
    <property type="project" value="UniProtKB-KW"/>
</dbReference>
<dbReference type="Gene3D" id="2.60.120.10">
    <property type="entry name" value="Jelly Rolls"/>
    <property type="match status" value="1"/>
</dbReference>
<comment type="similarity">
    <text evidence="1">Belongs to the 11S seed storage protein (globulins) family.</text>
</comment>
<dbReference type="SUPFAM" id="SSF51182">
    <property type="entry name" value="RmlC-like cupins"/>
    <property type="match status" value="1"/>
</dbReference>
<evidence type="ECO:0000256" key="1">
    <source>
        <dbReference type="ARBA" id="ARBA00007178"/>
    </source>
</evidence>
<dbReference type="CDD" id="cd02243">
    <property type="entry name" value="cupin_11S_legumin_C"/>
    <property type="match status" value="1"/>
</dbReference>
<dbReference type="InterPro" id="IPR050253">
    <property type="entry name" value="Seed_Storage-Functional"/>
</dbReference>
<dbReference type="SMART" id="SM00835">
    <property type="entry name" value="Cupin_1"/>
    <property type="match status" value="1"/>
</dbReference>
<evidence type="ECO:0000313" key="9">
    <source>
        <dbReference type="Proteomes" id="UP001341281"/>
    </source>
</evidence>
<evidence type="ECO:0000256" key="5">
    <source>
        <dbReference type="ARBA" id="ARBA00023129"/>
    </source>
</evidence>
<dbReference type="InterPro" id="IPR006044">
    <property type="entry name" value="11S_seedstore_pln"/>
</dbReference>
<protein>
    <recommendedName>
        <fullName evidence="7">Cupin type-1 domain-containing protein</fullName>
    </recommendedName>
</protein>
<dbReference type="PRINTS" id="PR00439">
    <property type="entry name" value="11SGLOBULIN"/>
</dbReference>
<keyword evidence="6" id="KW-1015">Disulfide bond</keyword>
<gene>
    <name evidence="8" type="ORF">U9M48_041493</name>
</gene>
<evidence type="ECO:0000313" key="8">
    <source>
        <dbReference type="EMBL" id="WVZ95770.1"/>
    </source>
</evidence>
<evidence type="ECO:0000256" key="6">
    <source>
        <dbReference type="ARBA" id="ARBA00023157"/>
    </source>
</evidence>
<name>A0AAQ3XEX4_PASNO</name>
<dbReference type="PANTHER" id="PTHR31189:SF35">
    <property type="entry name" value="12S SEED STORAGE PROTEIN CRB"/>
    <property type="match status" value="1"/>
</dbReference>
<sequence length="189" mass="20343">MSSGGSSSLCAGMEVRRSVEVPALGQAGDDEYYNPGAGRVSRLTRRRFPILDMVQMSPARVDVYPDAVLPPSWNLNGHSALDNGTTVFDGVVRAGQLLIVPQGYLVAGKAQGAEGFQYVSFETSPEPVVSHFAGARSVLRDLPVDVVAGSYGVSREEAMALKNNRRHEHGVFAPRPYYHQGHAGCRAQD</sequence>
<dbReference type="InterPro" id="IPR011051">
    <property type="entry name" value="RmlC_Cupin_sf"/>
</dbReference>
<proteinExistence type="inferred from homology"/>
<evidence type="ECO:0000259" key="7">
    <source>
        <dbReference type="SMART" id="SM00835"/>
    </source>
</evidence>